<keyword evidence="3" id="KW-1185">Reference proteome</keyword>
<feature type="region of interest" description="Disordered" evidence="1">
    <location>
        <begin position="73"/>
        <end position="112"/>
    </location>
</feature>
<comment type="caution">
    <text evidence="2">The sequence shown here is derived from an EMBL/GenBank/DDBJ whole genome shotgun (WGS) entry which is preliminary data.</text>
</comment>
<proteinExistence type="predicted"/>
<evidence type="ECO:0000313" key="3">
    <source>
        <dbReference type="Proteomes" id="UP000554286"/>
    </source>
</evidence>
<dbReference type="EMBL" id="JACIGK010000011">
    <property type="protein sequence ID" value="MBB4266228.1"/>
    <property type="molecule type" value="Genomic_DNA"/>
</dbReference>
<organism evidence="2 3">
    <name type="scientific">Roseospira visakhapatnamensis</name>
    <dbReference type="NCBI Taxonomy" id="390880"/>
    <lineage>
        <taxon>Bacteria</taxon>
        <taxon>Pseudomonadati</taxon>
        <taxon>Pseudomonadota</taxon>
        <taxon>Alphaproteobacteria</taxon>
        <taxon>Rhodospirillales</taxon>
        <taxon>Rhodospirillaceae</taxon>
        <taxon>Roseospira</taxon>
    </lineage>
</organism>
<dbReference type="AlphaFoldDB" id="A0A7W6RD19"/>
<feature type="compositionally biased region" description="Basic residues" evidence="1">
    <location>
        <begin position="102"/>
        <end position="112"/>
    </location>
</feature>
<reference evidence="2 3" key="1">
    <citation type="submission" date="2020-08" db="EMBL/GenBank/DDBJ databases">
        <title>Genome sequencing of Purple Non-Sulfur Bacteria from various extreme environments.</title>
        <authorList>
            <person name="Mayer M."/>
        </authorList>
    </citation>
    <scope>NUCLEOTIDE SEQUENCE [LARGE SCALE GENOMIC DNA]</scope>
    <source>
        <strain evidence="2 3">JA131</strain>
    </source>
</reference>
<feature type="region of interest" description="Disordered" evidence="1">
    <location>
        <begin position="1"/>
        <end position="23"/>
    </location>
</feature>
<accession>A0A7W6RD19</accession>
<sequence>MPDPSLPGWTRARSRVQADTSKQDRRHLYRIGGFLLCQSRIDTGRYTRAATRLRRDGLDHMVLHLSLGGTVRTGAAPAASKPASAPASDARASPPVVAPRATARRGMARTWR</sequence>
<name>A0A7W6RD19_9PROT</name>
<dbReference type="RefSeq" id="WP_184044369.1">
    <property type="nucleotide sequence ID" value="NZ_JACIGK010000011.1"/>
</dbReference>
<feature type="compositionally biased region" description="Low complexity" evidence="1">
    <location>
        <begin position="75"/>
        <end position="101"/>
    </location>
</feature>
<gene>
    <name evidence="2" type="ORF">GGD89_001857</name>
</gene>
<dbReference type="Proteomes" id="UP000554286">
    <property type="component" value="Unassembled WGS sequence"/>
</dbReference>
<evidence type="ECO:0000313" key="2">
    <source>
        <dbReference type="EMBL" id="MBB4266228.1"/>
    </source>
</evidence>
<protein>
    <submittedName>
        <fullName evidence="2">Uncharacterized protein</fullName>
    </submittedName>
</protein>
<evidence type="ECO:0000256" key="1">
    <source>
        <dbReference type="SAM" id="MobiDB-lite"/>
    </source>
</evidence>